<evidence type="ECO:0000256" key="5">
    <source>
        <dbReference type="ARBA" id="ARBA00022821"/>
    </source>
</evidence>
<dbReference type="Gramene" id="TVU50364">
    <property type="protein sequence ID" value="TVU50364"/>
    <property type="gene ID" value="EJB05_01734"/>
</dbReference>
<dbReference type="Pfam" id="PF23559">
    <property type="entry name" value="WHD_DRP"/>
    <property type="match status" value="1"/>
</dbReference>
<reference evidence="11 12" key="1">
    <citation type="journal article" date="2019" name="Sci. Rep.">
        <title>A high-quality genome of Eragrostis curvula grass provides insights into Poaceae evolution and supports new strategies to enhance forage quality.</title>
        <authorList>
            <person name="Carballo J."/>
            <person name="Santos B.A.C.M."/>
            <person name="Zappacosta D."/>
            <person name="Garbus I."/>
            <person name="Selva J.P."/>
            <person name="Gallo C.A."/>
            <person name="Diaz A."/>
            <person name="Albertini E."/>
            <person name="Caccamo M."/>
            <person name="Echenique V."/>
        </authorList>
    </citation>
    <scope>NUCLEOTIDE SEQUENCE [LARGE SCALE GENOMIC DNA]</scope>
    <source>
        <strain evidence="12">cv. Victoria</strain>
        <tissue evidence="11">Leaf</tissue>
    </source>
</reference>
<keyword evidence="6" id="KW-0175">Coiled coil</keyword>
<feature type="domain" description="Disease resistance N-terminal" evidence="8">
    <location>
        <begin position="12"/>
        <end position="65"/>
    </location>
</feature>
<keyword evidence="3" id="KW-0677">Repeat</keyword>
<dbReference type="GO" id="GO:0002758">
    <property type="term" value="P:innate immune response-activating signaling pathway"/>
    <property type="evidence" value="ECO:0007669"/>
    <property type="project" value="UniProtKB-ARBA"/>
</dbReference>
<evidence type="ECO:0000259" key="7">
    <source>
        <dbReference type="Pfam" id="PF00931"/>
    </source>
</evidence>
<dbReference type="SUPFAM" id="SSF52058">
    <property type="entry name" value="L domain-like"/>
    <property type="match status" value="1"/>
</dbReference>
<dbReference type="InterPro" id="IPR041118">
    <property type="entry name" value="Rx_N"/>
</dbReference>
<evidence type="ECO:0000256" key="4">
    <source>
        <dbReference type="ARBA" id="ARBA00022741"/>
    </source>
</evidence>
<feature type="non-terminal residue" evidence="11">
    <location>
        <position position="1"/>
    </location>
</feature>
<dbReference type="Pfam" id="PF00931">
    <property type="entry name" value="NB-ARC"/>
    <property type="match status" value="2"/>
</dbReference>
<proteinExistence type="inferred from homology"/>
<dbReference type="EMBL" id="RWGY01000002">
    <property type="protein sequence ID" value="TVU50364.1"/>
    <property type="molecule type" value="Genomic_DNA"/>
</dbReference>
<dbReference type="Gene3D" id="1.10.10.10">
    <property type="entry name" value="Winged helix-like DNA-binding domain superfamily/Winged helix DNA-binding domain"/>
    <property type="match status" value="1"/>
</dbReference>
<feature type="domain" description="Disease resistance R13L4/SHOC-2-like LRR" evidence="10">
    <location>
        <begin position="617"/>
        <end position="973"/>
    </location>
</feature>
<keyword evidence="12" id="KW-1185">Reference proteome</keyword>
<gene>
    <name evidence="11" type="ORF">EJB05_01734</name>
</gene>
<dbReference type="FunFam" id="1.10.10.10:FF:000322">
    <property type="entry name" value="Probable disease resistance protein At1g63360"/>
    <property type="match status" value="1"/>
</dbReference>
<dbReference type="Pfam" id="PF23598">
    <property type="entry name" value="LRR_14"/>
    <property type="match status" value="1"/>
</dbReference>
<comment type="similarity">
    <text evidence="1">Belongs to the disease resistance NB-LRR family.</text>
</comment>
<evidence type="ECO:0000313" key="12">
    <source>
        <dbReference type="Proteomes" id="UP000324897"/>
    </source>
</evidence>
<evidence type="ECO:0000259" key="8">
    <source>
        <dbReference type="Pfam" id="PF18052"/>
    </source>
</evidence>
<dbReference type="PANTHER" id="PTHR23155:SF999">
    <property type="entry name" value="NB-ARC DOMAIN CONTAINING PROTEIN, EXPRESSED"/>
    <property type="match status" value="1"/>
</dbReference>
<keyword evidence="5" id="KW-0611">Plant defense</keyword>
<evidence type="ECO:0000256" key="3">
    <source>
        <dbReference type="ARBA" id="ARBA00022737"/>
    </source>
</evidence>
<comment type="caution">
    <text evidence="11">The sequence shown here is derived from an EMBL/GenBank/DDBJ whole genome shotgun (WGS) entry which is preliminary data.</text>
</comment>
<feature type="domain" description="Disease resistance protein winged helix" evidence="9">
    <location>
        <begin position="501"/>
        <end position="570"/>
    </location>
</feature>
<dbReference type="GO" id="GO:0009626">
    <property type="term" value="P:plant-type hypersensitive response"/>
    <property type="evidence" value="ECO:0007669"/>
    <property type="project" value="UniProtKB-ARBA"/>
</dbReference>
<evidence type="ECO:0000259" key="10">
    <source>
        <dbReference type="Pfam" id="PF23598"/>
    </source>
</evidence>
<dbReference type="Pfam" id="PF18052">
    <property type="entry name" value="Rx_N"/>
    <property type="match status" value="1"/>
</dbReference>
<evidence type="ECO:0000256" key="1">
    <source>
        <dbReference type="ARBA" id="ARBA00008894"/>
    </source>
</evidence>
<dbReference type="InterPro" id="IPR036388">
    <property type="entry name" value="WH-like_DNA-bd_sf"/>
</dbReference>
<dbReference type="InterPro" id="IPR032675">
    <property type="entry name" value="LRR_dom_sf"/>
</dbReference>
<organism evidence="11 12">
    <name type="scientific">Eragrostis curvula</name>
    <name type="common">weeping love grass</name>
    <dbReference type="NCBI Taxonomy" id="38414"/>
    <lineage>
        <taxon>Eukaryota</taxon>
        <taxon>Viridiplantae</taxon>
        <taxon>Streptophyta</taxon>
        <taxon>Embryophyta</taxon>
        <taxon>Tracheophyta</taxon>
        <taxon>Spermatophyta</taxon>
        <taxon>Magnoliopsida</taxon>
        <taxon>Liliopsida</taxon>
        <taxon>Poales</taxon>
        <taxon>Poaceae</taxon>
        <taxon>PACMAD clade</taxon>
        <taxon>Chloridoideae</taxon>
        <taxon>Eragrostideae</taxon>
        <taxon>Eragrostidinae</taxon>
        <taxon>Eragrostis</taxon>
    </lineage>
</organism>
<sequence length="989" mass="111764">MAGAVVSVSTGVMNSLLSKLSTLLSEQYKQLKGIRRDIEFLGSELSDMNAALEKLSKIQELKARVVEQSERRYRYKLDEATSQLAVVAVDPRLPALYVEEAELVGIDGPQEKITRWLMEEESGSRHQLKLVSIVGFGGLGKTTLANQVYTKIRNKFDCSAFVVVSRNPDMLKVLNALLAGVGYNNTQMPDDLQKAIDIIREHLAKKSSSRKNSEVKRAWLGVISGWVTDLEVLPRCARECGPGLEEAGRYSGIRADSRGFTGACGRSCAGMVRMAGVGPEWSHSMALDARTWPRGDVPGLGLTDEDVGLLRGSSRKNSEVKRAWLGVISGWVTDREVLPRYLIVIDDIWNIEAWDIIKCGFSPTSFCGRVITTTRIESVAKACCLHCYGQVYNMQPLDDLQSRRLFFKKIFRSEDVCPEQYRSISEDMLRKCKGVPLAINSIASLLASQGIGVEKWEKIQNSLFSELETNPALEWMRSVPNLSYNDLSHELKTCLLYLGTYPEDYPIKKVDLLRRWIAEGFVREKYGLDLEEVAATYFDELINRSMIQPGKIIRGEMYYCRVHDLMLDLIISKCTGENFVTLLNKHYRRKIGLFPVRRLCCQFSNEILDLGRMDLSKVRSFTTFPASECMRPPLSKFEFLRVLNLQVNRSDDSECLDLSPVCSFFLLRYLRARGFRHLKLPEKFWKLQNLMTLDLGDSELVSCIPSGITSLSSLRHLTLPRGAALPNGISKLGALRSLEDFDLGKNSLDCIRDLGELTNLQDLILRHDNRNTFQPLSNTERLNYETLAVSLCKLGNSNLRTVIADSNVSLGRVLACSFSHPRLLRWLHLYSRTPAVPKWMLQAIRLTSLILEVTELCRDDVQVLAGLPCLNYLDLVAAEVPNRNTMIRIHCKEFPCLKEFNFKYDMLSLTFEPGAMPKLESLDLTFKGGSVVGIEHLASLEEISVYLKALPCDLSKIKSEISDAVGNHPRNHTIRRKKFIFTPYKDERE</sequence>
<dbReference type="OrthoDB" id="675166at2759"/>
<evidence type="ECO:0000256" key="2">
    <source>
        <dbReference type="ARBA" id="ARBA00022614"/>
    </source>
</evidence>
<dbReference type="AlphaFoldDB" id="A0A5J9WSU1"/>
<protein>
    <recommendedName>
        <fullName evidence="13">NB-ARC domain-containing protein</fullName>
    </recommendedName>
</protein>
<evidence type="ECO:0000259" key="9">
    <source>
        <dbReference type="Pfam" id="PF23559"/>
    </source>
</evidence>
<keyword evidence="2" id="KW-0433">Leucine-rich repeat</keyword>
<accession>A0A5J9WSU1</accession>
<name>A0A5J9WSU1_9POAL</name>
<dbReference type="Gene3D" id="1.20.5.4130">
    <property type="match status" value="1"/>
</dbReference>
<evidence type="ECO:0000256" key="6">
    <source>
        <dbReference type="ARBA" id="ARBA00023054"/>
    </source>
</evidence>
<dbReference type="PRINTS" id="PR00364">
    <property type="entry name" value="DISEASERSIST"/>
</dbReference>
<feature type="domain" description="NB-ARC" evidence="7">
    <location>
        <begin position="340"/>
        <end position="413"/>
    </location>
</feature>
<dbReference type="Gene3D" id="1.10.8.430">
    <property type="entry name" value="Helical domain of apoptotic protease-activating factors"/>
    <property type="match status" value="1"/>
</dbReference>
<dbReference type="InterPro" id="IPR044974">
    <property type="entry name" value="Disease_R_plants"/>
</dbReference>
<dbReference type="Gene3D" id="3.40.50.300">
    <property type="entry name" value="P-loop containing nucleotide triphosphate hydrolases"/>
    <property type="match status" value="2"/>
</dbReference>
<dbReference type="SUPFAM" id="SSF52540">
    <property type="entry name" value="P-loop containing nucleoside triphosphate hydrolases"/>
    <property type="match status" value="2"/>
</dbReference>
<feature type="domain" description="NB-ARC" evidence="7">
    <location>
        <begin position="110"/>
        <end position="200"/>
    </location>
</feature>
<dbReference type="Proteomes" id="UP000324897">
    <property type="component" value="Chromosome 6"/>
</dbReference>
<dbReference type="GO" id="GO:0043531">
    <property type="term" value="F:ADP binding"/>
    <property type="evidence" value="ECO:0007669"/>
    <property type="project" value="InterPro"/>
</dbReference>
<keyword evidence="4" id="KW-0547">Nucleotide-binding</keyword>
<dbReference type="InterPro" id="IPR058922">
    <property type="entry name" value="WHD_DRP"/>
</dbReference>
<dbReference type="Gene3D" id="3.80.10.10">
    <property type="entry name" value="Ribonuclease Inhibitor"/>
    <property type="match status" value="1"/>
</dbReference>
<evidence type="ECO:0000313" key="11">
    <source>
        <dbReference type="EMBL" id="TVU50364.1"/>
    </source>
</evidence>
<dbReference type="InterPro" id="IPR042197">
    <property type="entry name" value="Apaf_helical"/>
</dbReference>
<dbReference type="InterPro" id="IPR027417">
    <property type="entry name" value="P-loop_NTPase"/>
</dbReference>
<dbReference type="InterPro" id="IPR055414">
    <property type="entry name" value="LRR_R13L4/SHOC2-like"/>
</dbReference>
<dbReference type="PANTHER" id="PTHR23155">
    <property type="entry name" value="DISEASE RESISTANCE PROTEIN RP"/>
    <property type="match status" value="1"/>
</dbReference>
<evidence type="ECO:0008006" key="13">
    <source>
        <dbReference type="Google" id="ProtNLM"/>
    </source>
</evidence>
<dbReference type="GO" id="GO:0042742">
    <property type="term" value="P:defense response to bacterium"/>
    <property type="evidence" value="ECO:0007669"/>
    <property type="project" value="UniProtKB-ARBA"/>
</dbReference>
<dbReference type="InterPro" id="IPR002182">
    <property type="entry name" value="NB-ARC"/>
</dbReference>